<keyword evidence="2" id="KW-0378">Hydrolase</keyword>
<organism evidence="2 3">
    <name type="scientific">Gemmobacter megaterium</name>
    <dbReference type="NCBI Taxonomy" id="1086013"/>
    <lineage>
        <taxon>Bacteria</taxon>
        <taxon>Pseudomonadati</taxon>
        <taxon>Pseudomonadota</taxon>
        <taxon>Alphaproteobacteria</taxon>
        <taxon>Rhodobacterales</taxon>
        <taxon>Paracoccaceae</taxon>
        <taxon>Gemmobacter</taxon>
    </lineage>
</organism>
<dbReference type="RefSeq" id="WP_229740468.1">
    <property type="nucleotide sequence ID" value="NZ_BMEH01000002.1"/>
</dbReference>
<dbReference type="SUPFAM" id="SSF53187">
    <property type="entry name" value="Zn-dependent exopeptidases"/>
    <property type="match status" value="1"/>
</dbReference>
<dbReference type="Gene3D" id="3.40.630.10">
    <property type="entry name" value="Zn peptidases"/>
    <property type="match status" value="1"/>
</dbReference>
<dbReference type="GO" id="GO:0008270">
    <property type="term" value="F:zinc ion binding"/>
    <property type="evidence" value="ECO:0007669"/>
    <property type="project" value="InterPro"/>
</dbReference>
<keyword evidence="2" id="KW-0121">Carboxypeptidase</keyword>
<proteinExistence type="predicted"/>
<name>A0A1N7LM90_9RHOB</name>
<evidence type="ECO:0000313" key="3">
    <source>
        <dbReference type="Proteomes" id="UP000186141"/>
    </source>
</evidence>
<dbReference type="GO" id="GO:0006508">
    <property type="term" value="P:proteolysis"/>
    <property type="evidence" value="ECO:0007669"/>
    <property type="project" value="InterPro"/>
</dbReference>
<sequence>MILFARDYPSTLAGLVADLRCEQAEIWTFDDEQTRRAAERALAGRGIRAHCHSALKPLVCAFVEHIETAGLRQAHITCPRHPDAAPRRFLLESYPLVAMFPDVDFTFDDGPDLRDLPVYALRLTYADGRQIDRRVAAPNRLHTDATGRTALSPCGWLAVDGRAAPMETEVEALFHQTLEAIAAANRGATLPFQELALTVTLPMQDRDLGCGDEVLSLREAVHEDLYFSVLELFQLRAALPPGDRSLQPGQIVPEVTHGPTASVRIALRDWNRADLAEALQRLKTADQALSAAQIAAELGRLPGTRLDCRSVAGRIVQAVHLAGSDRAVLVSAGQHANETSGPVGVLRAARRLAARAGAHLVVLPLENPDGYALHRRLAADNPRHMHHAARYTALGDDLEHRQPPCTRRRCGRGRSSARHRCCMSTATATPPMNGSGPLPAMCRMALKAGRYRAACS</sequence>
<dbReference type="InterPro" id="IPR000834">
    <property type="entry name" value="Peptidase_M14"/>
</dbReference>
<reference evidence="2 3" key="1">
    <citation type="submission" date="2017-01" db="EMBL/GenBank/DDBJ databases">
        <authorList>
            <person name="Mah S.A."/>
            <person name="Swanson W.J."/>
            <person name="Moy G.W."/>
            <person name="Vacquier V.D."/>
        </authorList>
    </citation>
    <scope>NUCLEOTIDE SEQUENCE [LARGE SCALE GENOMIC DNA]</scope>
    <source>
        <strain evidence="2 3">DSM 26375</strain>
    </source>
</reference>
<evidence type="ECO:0000313" key="2">
    <source>
        <dbReference type="EMBL" id="SIS74899.1"/>
    </source>
</evidence>
<accession>A0A1N7LM90</accession>
<feature type="domain" description="Peptidase M14" evidence="1">
    <location>
        <begin position="309"/>
        <end position="376"/>
    </location>
</feature>
<keyword evidence="3" id="KW-1185">Reference proteome</keyword>
<dbReference type="AlphaFoldDB" id="A0A1N7LM90"/>
<dbReference type="STRING" id="1086013.SAMN05421774_10220"/>
<gene>
    <name evidence="2" type="ORF">SAMN05421774_10220</name>
</gene>
<protein>
    <submittedName>
        <fullName evidence="2">Zinc carboxypeptidase</fullName>
    </submittedName>
</protein>
<evidence type="ECO:0000259" key="1">
    <source>
        <dbReference type="Pfam" id="PF00246"/>
    </source>
</evidence>
<dbReference type="Pfam" id="PF00246">
    <property type="entry name" value="Peptidase_M14"/>
    <property type="match status" value="1"/>
</dbReference>
<dbReference type="GO" id="GO:0004181">
    <property type="term" value="F:metallocarboxypeptidase activity"/>
    <property type="evidence" value="ECO:0007669"/>
    <property type="project" value="InterPro"/>
</dbReference>
<dbReference type="EMBL" id="FTOT01000002">
    <property type="protein sequence ID" value="SIS74899.1"/>
    <property type="molecule type" value="Genomic_DNA"/>
</dbReference>
<dbReference type="Proteomes" id="UP000186141">
    <property type="component" value="Unassembled WGS sequence"/>
</dbReference>
<keyword evidence="2" id="KW-0645">Protease</keyword>